<organism evidence="1 2">
    <name type="scientific">Aristolochia fimbriata</name>
    <name type="common">White veined hardy Dutchman's pipe vine</name>
    <dbReference type="NCBI Taxonomy" id="158543"/>
    <lineage>
        <taxon>Eukaryota</taxon>
        <taxon>Viridiplantae</taxon>
        <taxon>Streptophyta</taxon>
        <taxon>Embryophyta</taxon>
        <taxon>Tracheophyta</taxon>
        <taxon>Spermatophyta</taxon>
        <taxon>Magnoliopsida</taxon>
        <taxon>Magnoliidae</taxon>
        <taxon>Piperales</taxon>
        <taxon>Aristolochiaceae</taxon>
        <taxon>Aristolochia</taxon>
    </lineage>
</organism>
<reference evidence="1 2" key="1">
    <citation type="submission" date="2021-07" db="EMBL/GenBank/DDBJ databases">
        <title>The Aristolochia fimbriata genome: insights into angiosperm evolution, floral development and chemical biosynthesis.</title>
        <authorList>
            <person name="Jiao Y."/>
        </authorList>
    </citation>
    <scope>NUCLEOTIDE SEQUENCE [LARGE SCALE GENOMIC DNA]</scope>
    <source>
        <strain evidence="1">IBCAS-2021</strain>
        <tissue evidence="1">Leaf</tissue>
    </source>
</reference>
<dbReference type="Proteomes" id="UP000825729">
    <property type="component" value="Unassembled WGS sequence"/>
</dbReference>
<proteinExistence type="predicted"/>
<name>A0AAV7EDL8_ARIFI</name>
<protein>
    <submittedName>
        <fullName evidence="1">Uncharacterized protein</fullName>
    </submittedName>
</protein>
<dbReference type="AlphaFoldDB" id="A0AAV7EDL8"/>
<sequence>MFFGLKRFIQEEPLGWSLGVPFLTWEGEEEAREHVQPRRHMVPHVLQFSTGYHATPRHTTSSPSLCSVMTRLGWGPAEQVRPPRCVLKTPRLTETHVGPLLRFTDSDVLV</sequence>
<gene>
    <name evidence="1" type="ORF">H6P81_013058</name>
</gene>
<comment type="caution">
    <text evidence="1">The sequence shown here is derived from an EMBL/GenBank/DDBJ whole genome shotgun (WGS) entry which is preliminary data.</text>
</comment>
<evidence type="ECO:0000313" key="2">
    <source>
        <dbReference type="Proteomes" id="UP000825729"/>
    </source>
</evidence>
<accession>A0AAV7EDL8</accession>
<evidence type="ECO:0000313" key="1">
    <source>
        <dbReference type="EMBL" id="KAG9446930.1"/>
    </source>
</evidence>
<keyword evidence="2" id="KW-1185">Reference proteome</keyword>
<dbReference type="EMBL" id="JAINDJ010000005">
    <property type="protein sequence ID" value="KAG9446930.1"/>
    <property type="molecule type" value="Genomic_DNA"/>
</dbReference>